<feature type="region of interest" description="Disordered" evidence="1">
    <location>
        <begin position="270"/>
        <end position="314"/>
    </location>
</feature>
<feature type="compositionally biased region" description="Basic and acidic residues" evidence="1">
    <location>
        <begin position="1166"/>
        <end position="1180"/>
    </location>
</feature>
<feature type="region of interest" description="Disordered" evidence="1">
    <location>
        <begin position="1127"/>
        <end position="1241"/>
    </location>
</feature>
<feature type="compositionally biased region" description="Basic residues" evidence="1">
    <location>
        <begin position="1232"/>
        <end position="1241"/>
    </location>
</feature>
<feature type="compositionally biased region" description="Basic and acidic residues" evidence="1">
    <location>
        <begin position="792"/>
        <end position="801"/>
    </location>
</feature>
<feature type="compositionally biased region" description="Basic residues" evidence="1">
    <location>
        <begin position="991"/>
        <end position="1001"/>
    </location>
</feature>
<organism evidence="3 4">
    <name type="scientific">Polyrhizophydium stewartii</name>
    <dbReference type="NCBI Taxonomy" id="2732419"/>
    <lineage>
        <taxon>Eukaryota</taxon>
        <taxon>Fungi</taxon>
        <taxon>Fungi incertae sedis</taxon>
        <taxon>Chytridiomycota</taxon>
        <taxon>Chytridiomycota incertae sedis</taxon>
        <taxon>Chytridiomycetes</taxon>
        <taxon>Rhizophydiales</taxon>
        <taxon>Rhizophydiales incertae sedis</taxon>
        <taxon>Polyrhizophydium</taxon>
    </lineage>
</organism>
<evidence type="ECO:0000313" key="3">
    <source>
        <dbReference type="EMBL" id="KAL2919782.1"/>
    </source>
</evidence>
<feature type="compositionally biased region" description="Low complexity" evidence="1">
    <location>
        <begin position="920"/>
        <end position="933"/>
    </location>
</feature>
<proteinExistence type="predicted"/>
<evidence type="ECO:0000256" key="1">
    <source>
        <dbReference type="SAM" id="MobiDB-lite"/>
    </source>
</evidence>
<feature type="compositionally biased region" description="Basic and acidic residues" evidence="1">
    <location>
        <begin position="907"/>
        <end position="919"/>
    </location>
</feature>
<evidence type="ECO:0000313" key="4">
    <source>
        <dbReference type="Proteomes" id="UP001527925"/>
    </source>
</evidence>
<dbReference type="InterPro" id="IPR015216">
    <property type="entry name" value="SANTA"/>
</dbReference>
<gene>
    <name evidence="3" type="ORF">HK105_200699</name>
</gene>
<feature type="compositionally biased region" description="Polar residues" evidence="1">
    <location>
        <begin position="498"/>
        <end position="507"/>
    </location>
</feature>
<feature type="compositionally biased region" description="Low complexity" evidence="1">
    <location>
        <begin position="270"/>
        <end position="300"/>
    </location>
</feature>
<comment type="caution">
    <text evidence="3">The sequence shown here is derived from an EMBL/GenBank/DDBJ whole genome shotgun (WGS) entry which is preliminary data.</text>
</comment>
<feature type="compositionally biased region" description="Low complexity" evidence="1">
    <location>
        <begin position="1129"/>
        <end position="1150"/>
    </location>
</feature>
<protein>
    <recommendedName>
        <fullName evidence="2">SANTA domain-containing protein</fullName>
    </recommendedName>
</protein>
<feature type="compositionally biased region" description="Basic and acidic residues" evidence="1">
    <location>
        <begin position="1195"/>
        <end position="1205"/>
    </location>
</feature>
<feature type="compositionally biased region" description="Basic residues" evidence="1">
    <location>
        <begin position="834"/>
        <end position="843"/>
    </location>
</feature>
<feature type="region of interest" description="Disordered" evidence="1">
    <location>
        <begin position="726"/>
        <end position="1016"/>
    </location>
</feature>
<dbReference type="InterPro" id="IPR039110">
    <property type="entry name" value="KNL2-like"/>
</dbReference>
<feature type="compositionally biased region" description="Low complexity" evidence="1">
    <location>
        <begin position="204"/>
        <end position="218"/>
    </location>
</feature>
<evidence type="ECO:0000259" key="2">
    <source>
        <dbReference type="Pfam" id="PF09133"/>
    </source>
</evidence>
<feature type="compositionally biased region" description="Low complexity" evidence="1">
    <location>
        <begin position="154"/>
        <end position="166"/>
    </location>
</feature>
<dbReference type="PANTHER" id="PTHR16124:SF3">
    <property type="entry name" value="MIS18-BINDING PROTEIN 1"/>
    <property type="match status" value="1"/>
</dbReference>
<feature type="region of interest" description="Disordered" evidence="1">
    <location>
        <begin position="108"/>
        <end position="131"/>
    </location>
</feature>
<feature type="region of interest" description="Disordered" evidence="1">
    <location>
        <begin position="154"/>
        <end position="224"/>
    </location>
</feature>
<feature type="region of interest" description="Disordered" evidence="1">
    <location>
        <begin position="1"/>
        <end position="31"/>
    </location>
</feature>
<feature type="region of interest" description="Disordered" evidence="1">
    <location>
        <begin position="60"/>
        <end position="93"/>
    </location>
</feature>
<reference evidence="3 4" key="1">
    <citation type="submission" date="2023-09" db="EMBL/GenBank/DDBJ databases">
        <title>Pangenome analysis of Batrachochytrium dendrobatidis and related Chytrids.</title>
        <authorList>
            <person name="Yacoub M.N."/>
            <person name="Stajich J.E."/>
            <person name="James T.Y."/>
        </authorList>
    </citation>
    <scope>NUCLEOTIDE SEQUENCE [LARGE SCALE GENOMIC DNA]</scope>
    <source>
        <strain evidence="3 4">JEL0888</strain>
    </source>
</reference>
<accession>A0ABR4NJT9</accession>
<dbReference type="Pfam" id="PF09133">
    <property type="entry name" value="SANTA"/>
    <property type="match status" value="1"/>
</dbReference>
<dbReference type="Proteomes" id="UP001527925">
    <property type="component" value="Unassembled WGS sequence"/>
</dbReference>
<feature type="domain" description="SANTA" evidence="2">
    <location>
        <begin position="308"/>
        <end position="368"/>
    </location>
</feature>
<feature type="region of interest" description="Disordered" evidence="1">
    <location>
        <begin position="455"/>
        <end position="563"/>
    </location>
</feature>
<dbReference type="EMBL" id="JADGIZ020000002">
    <property type="protein sequence ID" value="KAL2919782.1"/>
    <property type="molecule type" value="Genomic_DNA"/>
</dbReference>
<feature type="compositionally biased region" description="Low complexity" evidence="1">
    <location>
        <begin position="520"/>
        <end position="544"/>
    </location>
</feature>
<keyword evidence="4" id="KW-1185">Reference proteome</keyword>
<name>A0ABR4NJT9_9FUNG</name>
<feature type="compositionally biased region" description="Polar residues" evidence="1">
    <location>
        <begin position="173"/>
        <end position="188"/>
    </location>
</feature>
<feature type="compositionally biased region" description="Pro residues" evidence="1">
    <location>
        <begin position="64"/>
        <end position="74"/>
    </location>
</feature>
<sequence>MRASASSSSVSRAASLSQIAAAAEEPSPLDLDLGADALGLAGVRMWTSEDLETEYYSLTSLTEPPKPAPAPPAMPAQGPEALAMPRIPSTPSSEMRLMSKLELDLLMDGEAGDNHGDGGGGSGGNESAVDSASALSVLPSDSVGGAIRPPIAATTEAANTGANTRTVNAMPGRSSTTAGTGRNRQAETASDRPATTPREHQQREQPQIPRQPTTPNRTVPQPVSAVAPAHAKLLSDWFLIRKLIPLEEQQRYGESFWIVAAGVLGDPQQQQQPHAAAAAQTSSSATNATTSTTAAAAASTPAPPTSPQSQIWSSSLIAERRTNRTLITSSGKTYVLVGNMNVPEMHSQGFDEIFCQEFADGFPVNWKACVSAVLDRIAKRTRAARKRSAQAAAAASAASAADPAAAQAASAVSVAAATIAAIAAPTEAASLTAAQTAETADAAEASAAAHELYNEPIPTQPPVSQMQESAAPAVDKHDHQGVEAPDPPPPAPAAISIVQASASNATADGNPEPTTDKEGSQAAATASQTAPNPDSDPSEAAPAPMRERLGTTRRTPRSAVQEEEAAIAFPTLTYRSGSDSAFGHAGASAGAGAGSAAMSVQQLLRVSPEASGSTGASERVEDAAAASAAAPVAVPAGAADRDTGRKEYANATVYDVDLPLGTPAFSRTPRARAGRPLHGGPSGVMPASAVVTRTRRSSARDWMDVDDGGAAIDVVAAGNATARTRTATSLNAASDEDEDELVRATPMRRHGGPRTPRISEDHDSDDDDRDGSSGGGLIAGARSDSKVVAAGERQDGSRRVDDDGDSGINKDGDGDDDADLVDAKTARFLAVTPARRRPARAQRLRSAAPDESRDKGSGGGDADGDGDTSDAAAGGDQDELLTPARMHATPMRGGRKRAPASAPPRTHAADAVESARDAGRASARVRARASGADVGRRELLDSDGGDGHAGSRLKAARNGKSHVSDGDRNSAGISSDGSSDEGDQDAVPVARKTKNGRRIGRPRSAPRLSAERKSAARSDAELDGLDLFVLGAVPTTAATPKSAHTGMPIRTPTAAAAAVVSTPASGPMSTQRTRSGRTVMRPLEYWRNERKFVVPIKDAQGRVRAFEPVIVVGSESAMTKIAMRSDGGAPALSASSSSSPSRSANASSAVSRKRARVGGADGGAADAERESKAARRRPDYTDTDSDADAAARGLRSAERRKEQVRVLHTPRRIAVNSGSEGDGGVASDGGGRPRRAVKARK</sequence>
<feature type="region of interest" description="Disordered" evidence="1">
    <location>
        <begin position="667"/>
        <end position="686"/>
    </location>
</feature>
<feature type="compositionally biased region" description="Gly residues" evidence="1">
    <location>
        <begin position="1220"/>
        <end position="1230"/>
    </location>
</feature>
<dbReference type="PANTHER" id="PTHR16124">
    <property type="entry name" value="MIS18-BINDING PROTEIN 1"/>
    <property type="match status" value="1"/>
</dbReference>